<dbReference type="Gene3D" id="3.40.50.12500">
    <property type="match status" value="1"/>
</dbReference>
<dbReference type="Proteomes" id="UP001305521">
    <property type="component" value="Chromosome"/>
</dbReference>
<keyword evidence="3" id="KW-1185">Reference proteome</keyword>
<reference evidence="2 3" key="1">
    <citation type="submission" date="2023-11" db="EMBL/GenBank/DDBJ databases">
        <title>Arctic aerobic anoxygenic photoheterotroph Sediminicoccus rosea KRV36 adapts its photosynthesis to long days of polar summer.</title>
        <authorList>
            <person name="Tomasch J."/>
            <person name="Kopejtka K."/>
            <person name="Bily T."/>
            <person name="Gardiner A.T."/>
            <person name="Gardian Z."/>
            <person name="Shivaramu S."/>
            <person name="Koblizek M."/>
            <person name="Engelhardt F."/>
            <person name="Kaftan D."/>
        </authorList>
    </citation>
    <scope>NUCLEOTIDE SEQUENCE [LARGE SCALE GENOMIC DNA]</scope>
    <source>
        <strain evidence="2 3">R-30</strain>
    </source>
</reference>
<organism evidence="2 3">
    <name type="scientific">Sediminicoccus rosea</name>
    <dbReference type="NCBI Taxonomy" id="1225128"/>
    <lineage>
        <taxon>Bacteria</taxon>
        <taxon>Pseudomonadati</taxon>
        <taxon>Pseudomonadota</taxon>
        <taxon>Alphaproteobacteria</taxon>
        <taxon>Acetobacterales</taxon>
        <taxon>Roseomonadaceae</taxon>
        <taxon>Sediminicoccus</taxon>
    </lineage>
</organism>
<evidence type="ECO:0000256" key="1">
    <source>
        <dbReference type="ARBA" id="ARBA00038414"/>
    </source>
</evidence>
<sequence length="249" mass="25489">MHSAAPCRILVVNSNTTDSVTARIARAAEAALPAGCSVEAVSAPFGLPLIVTRADWSVAGPATVAALAARRGQFDAAVVACFGDPGVDAARELFDVPVVGISEAAFHAACMLGRRFGVVSFTAALKPMFVDCLEHAGLAHRCAGFRMGPAFSGDPGRVAEERRDMILDLCRASIEQDGAEVVILAGGPLAGLAPELAADVPVPLVDGTAAGVRLAAALAGLAPTRRPHRTRALTGYEPGLTGLYAEGPR</sequence>
<name>A0ABZ0PFI0_9PROT</name>
<dbReference type="InterPro" id="IPR015942">
    <property type="entry name" value="Asp/Glu/hydantoin_racemase"/>
</dbReference>
<gene>
    <name evidence="2" type="ORF">R9Z33_20045</name>
</gene>
<dbReference type="InterPro" id="IPR052186">
    <property type="entry name" value="Hydantoin_racemase-like"/>
</dbReference>
<proteinExistence type="inferred from homology"/>
<evidence type="ECO:0000313" key="3">
    <source>
        <dbReference type="Proteomes" id="UP001305521"/>
    </source>
</evidence>
<protein>
    <submittedName>
        <fullName evidence="2">Aspartate/glutamate racemase family protein</fullName>
    </submittedName>
</protein>
<dbReference type="PANTHER" id="PTHR28047">
    <property type="entry name" value="PROTEIN DCG1"/>
    <property type="match status" value="1"/>
</dbReference>
<dbReference type="Pfam" id="PF01177">
    <property type="entry name" value="Asp_Glu_race"/>
    <property type="match status" value="1"/>
</dbReference>
<dbReference type="PANTHER" id="PTHR28047:SF5">
    <property type="entry name" value="PROTEIN DCG1"/>
    <property type="match status" value="1"/>
</dbReference>
<dbReference type="InterPro" id="IPR053714">
    <property type="entry name" value="Iso_Racemase_Enz_sf"/>
</dbReference>
<comment type="similarity">
    <text evidence="1">Belongs to the HyuE racemase family.</text>
</comment>
<accession>A0ABZ0PFI0</accession>
<evidence type="ECO:0000313" key="2">
    <source>
        <dbReference type="EMBL" id="WPB84376.1"/>
    </source>
</evidence>
<dbReference type="RefSeq" id="WP_318648335.1">
    <property type="nucleotide sequence ID" value="NZ_CP137852.1"/>
</dbReference>
<dbReference type="EMBL" id="CP137852">
    <property type="protein sequence ID" value="WPB84376.1"/>
    <property type="molecule type" value="Genomic_DNA"/>
</dbReference>